<name>A0A6G8S481_9GAMM</name>
<dbReference type="PROSITE" id="PS00216">
    <property type="entry name" value="SUGAR_TRANSPORT_1"/>
    <property type="match status" value="1"/>
</dbReference>
<evidence type="ECO:0000256" key="5">
    <source>
        <dbReference type="SAM" id="Phobius"/>
    </source>
</evidence>
<evidence type="ECO:0000259" key="6">
    <source>
        <dbReference type="PROSITE" id="PS50850"/>
    </source>
</evidence>
<accession>A0A6G8S481</accession>
<feature type="transmembrane region" description="Helical" evidence="5">
    <location>
        <begin position="277"/>
        <end position="298"/>
    </location>
</feature>
<feature type="transmembrane region" description="Helical" evidence="5">
    <location>
        <begin position="305"/>
        <end position="324"/>
    </location>
</feature>
<dbReference type="PANTHER" id="PTHR23508:SF10">
    <property type="entry name" value="CARBOXYLIC ACID TRANSPORTER PROTEIN HOMOLOG"/>
    <property type="match status" value="1"/>
</dbReference>
<protein>
    <submittedName>
        <fullName evidence="7">MFS transporter</fullName>
    </submittedName>
</protein>
<dbReference type="SUPFAM" id="SSF103473">
    <property type="entry name" value="MFS general substrate transporter"/>
    <property type="match status" value="1"/>
</dbReference>
<feature type="transmembrane region" description="Helical" evidence="5">
    <location>
        <begin position="22"/>
        <end position="45"/>
    </location>
</feature>
<feature type="transmembrane region" description="Helical" evidence="5">
    <location>
        <begin position="330"/>
        <end position="347"/>
    </location>
</feature>
<dbReference type="InterPro" id="IPR036259">
    <property type="entry name" value="MFS_trans_sf"/>
</dbReference>
<feature type="domain" description="Major facilitator superfamily (MFS) profile" evidence="6">
    <location>
        <begin position="23"/>
        <end position="418"/>
    </location>
</feature>
<dbReference type="Proteomes" id="UP000501939">
    <property type="component" value="Chromosome"/>
</dbReference>
<dbReference type="CDD" id="cd17371">
    <property type="entry name" value="MFS_MucK"/>
    <property type="match status" value="1"/>
</dbReference>
<evidence type="ECO:0000313" key="8">
    <source>
        <dbReference type="Proteomes" id="UP000501939"/>
    </source>
</evidence>
<feature type="transmembrane region" description="Helical" evidence="5">
    <location>
        <begin position="147"/>
        <end position="171"/>
    </location>
</feature>
<keyword evidence="8" id="KW-1185">Reference proteome</keyword>
<evidence type="ECO:0000256" key="4">
    <source>
        <dbReference type="ARBA" id="ARBA00023136"/>
    </source>
</evidence>
<dbReference type="KEGG" id="alj:G8D99_08380"/>
<evidence type="ECO:0000256" key="1">
    <source>
        <dbReference type="ARBA" id="ARBA00004141"/>
    </source>
</evidence>
<evidence type="ECO:0000313" key="7">
    <source>
        <dbReference type="EMBL" id="QIO09026.1"/>
    </source>
</evidence>
<gene>
    <name evidence="7" type="ORF">G8D99_08380</name>
</gene>
<feature type="transmembrane region" description="Helical" evidence="5">
    <location>
        <begin position="177"/>
        <end position="196"/>
    </location>
</feature>
<feature type="transmembrane region" description="Helical" evidence="5">
    <location>
        <begin position="114"/>
        <end position="135"/>
    </location>
</feature>
<comment type="subcellular location">
    <subcellularLocation>
        <location evidence="1">Membrane</location>
        <topology evidence="1">Multi-pass membrane protein</topology>
    </subcellularLocation>
</comment>
<dbReference type="InterPro" id="IPR011701">
    <property type="entry name" value="MFS"/>
</dbReference>
<feature type="transmembrane region" description="Helical" evidence="5">
    <location>
        <begin position="57"/>
        <end position="77"/>
    </location>
</feature>
<feature type="transmembrane region" description="Helical" evidence="5">
    <location>
        <begin position="368"/>
        <end position="386"/>
    </location>
</feature>
<dbReference type="InterPro" id="IPR020846">
    <property type="entry name" value="MFS_dom"/>
</dbReference>
<dbReference type="EMBL" id="CP049916">
    <property type="protein sequence ID" value="QIO09026.1"/>
    <property type="molecule type" value="Genomic_DNA"/>
</dbReference>
<dbReference type="Pfam" id="PF07690">
    <property type="entry name" value="MFS_1"/>
    <property type="match status" value="1"/>
</dbReference>
<feature type="transmembrane region" description="Helical" evidence="5">
    <location>
        <begin position="89"/>
        <end position="108"/>
    </location>
</feature>
<sequence>MSDTLTAALNKIQPTTKTTQKIAFIFAFIALLVDGADMLLLSFSLNSLKAEFGLSNLQAGALGSFTLAGMAVGGFMGGWACDRLGRVKTVVISILVFSILTAALGFTQNFEQFAVLRFLSAFGIGSLYIAANTLMAEYVPTEYRTTVLGTLQAGWTVGYIVATLLAGWIIPEHGWRMLFFVAIIPSVLALFIQKLVPEPESWQRARLMRLHAPEQFTTTTVEKKSTFKTIFAEPANRRMFMLWILTAGFLQFGYYGVNNWMPAYLESELHMNFKSMAGYMIGTYVAMIFGKVLAGYAADRLGRRFVFAFGAIGTAIFLPIIVLFNSPDNIAYLLIFFGFLYGIPYAINATYMTESFATSIRGTAVGGAYNAGRIGAMFAPAIIGAAASGGSIGLGFLIMGGAYFLCGAVSGLFIKDKQYDPQQA</sequence>
<evidence type="ECO:0000256" key="2">
    <source>
        <dbReference type="ARBA" id="ARBA00022692"/>
    </source>
</evidence>
<feature type="transmembrane region" description="Helical" evidence="5">
    <location>
        <begin position="240"/>
        <end position="257"/>
    </location>
</feature>
<dbReference type="AlphaFoldDB" id="A0A6G8S481"/>
<reference evidence="7 8" key="1">
    <citation type="submission" date="2020-03" db="EMBL/GenBank/DDBJ databases">
        <authorList>
            <person name="Zhu W."/>
        </authorList>
    </citation>
    <scope>NUCLEOTIDE SEQUENCE [LARGE SCALE GENOMIC DNA]</scope>
    <source>
        <strain evidence="7 8">185</strain>
    </source>
</reference>
<dbReference type="InterPro" id="IPR005829">
    <property type="entry name" value="Sugar_transporter_CS"/>
</dbReference>
<dbReference type="GO" id="GO:0005886">
    <property type="term" value="C:plasma membrane"/>
    <property type="evidence" value="ECO:0007669"/>
    <property type="project" value="TreeGrafter"/>
</dbReference>
<dbReference type="GO" id="GO:0046943">
    <property type="term" value="F:carboxylic acid transmembrane transporter activity"/>
    <property type="evidence" value="ECO:0007669"/>
    <property type="project" value="TreeGrafter"/>
</dbReference>
<proteinExistence type="predicted"/>
<organism evidence="7 8">
    <name type="scientific">Acinetobacter lanii</name>
    <dbReference type="NCBI Taxonomy" id="2715163"/>
    <lineage>
        <taxon>Bacteria</taxon>
        <taxon>Pseudomonadati</taxon>
        <taxon>Pseudomonadota</taxon>
        <taxon>Gammaproteobacteria</taxon>
        <taxon>Moraxellales</taxon>
        <taxon>Moraxellaceae</taxon>
        <taxon>Acinetobacter</taxon>
    </lineage>
</organism>
<dbReference type="PANTHER" id="PTHR23508">
    <property type="entry name" value="CARBOXYLIC ACID TRANSPORTER PROTEIN HOMOLOG"/>
    <property type="match status" value="1"/>
</dbReference>
<dbReference type="PROSITE" id="PS00217">
    <property type="entry name" value="SUGAR_TRANSPORT_2"/>
    <property type="match status" value="1"/>
</dbReference>
<keyword evidence="2 5" id="KW-0812">Transmembrane</keyword>
<dbReference type="PROSITE" id="PS50850">
    <property type="entry name" value="MFS"/>
    <property type="match status" value="1"/>
</dbReference>
<keyword evidence="3 5" id="KW-1133">Transmembrane helix</keyword>
<keyword evidence="4 5" id="KW-0472">Membrane</keyword>
<feature type="transmembrane region" description="Helical" evidence="5">
    <location>
        <begin position="392"/>
        <end position="414"/>
    </location>
</feature>
<dbReference type="Gene3D" id="1.20.1250.20">
    <property type="entry name" value="MFS general substrate transporter like domains"/>
    <property type="match status" value="1"/>
</dbReference>
<evidence type="ECO:0000256" key="3">
    <source>
        <dbReference type="ARBA" id="ARBA00022989"/>
    </source>
</evidence>
<dbReference type="RefSeq" id="WP_166324401.1">
    <property type="nucleotide sequence ID" value="NZ_CP049916.1"/>
</dbReference>